<protein>
    <submittedName>
        <fullName evidence="1">Uncharacterized protein</fullName>
    </submittedName>
</protein>
<accession>A0A9D1JZ32</accession>
<proteinExistence type="predicted"/>
<dbReference type="Proteomes" id="UP000886865">
    <property type="component" value="Unassembled WGS sequence"/>
</dbReference>
<comment type="caution">
    <text evidence="1">The sequence shown here is derived from an EMBL/GenBank/DDBJ whole genome shotgun (WGS) entry which is preliminary data.</text>
</comment>
<dbReference type="AlphaFoldDB" id="A0A9D1JZ32"/>
<reference evidence="1" key="1">
    <citation type="submission" date="2020-10" db="EMBL/GenBank/DDBJ databases">
        <authorList>
            <person name="Gilroy R."/>
        </authorList>
    </citation>
    <scope>NUCLEOTIDE SEQUENCE</scope>
    <source>
        <strain evidence="1">CHK152-2871</strain>
    </source>
</reference>
<name>A0A9D1JZ32_9BACT</name>
<organism evidence="1 2">
    <name type="scientific">Candidatus Galligastranaerophilus intestinavium</name>
    <dbReference type="NCBI Taxonomy" id="2840836"/>
    <lineage>
        <taxon>Bacteria</taxon>
        <taxon>Candidatus Galligastranaerophilus</taxon>
    </lineage>
</organism>
<dbReference type="EMBL" id="DVJQ01000049">
    <property type="protein sequence ID" value="HIS74573.1"/>
    <property type="molecule type" value="Genomic_DNA"/>
</dbReference>
<sequence length="108" mass="12539">MDFVTKKISGRKFLKFETKIFDIVCAQKLISKTKNKTCALDCTNIECFKDTKTLEIIIRNNIALCCASTQLIQQVSLMCSKNFPKIFMSTDDFIADKRMLVKRRFRLV</sequence>
<evidence type="ECO:0000313" key="1">
    <source>
        <dbReference type="EMBL" id="HIS74573.1"/>
    </source>
</evidence>
<evidence type="ECO:0000313" key="2">
    <source>
        <dbReference type="Proteomes" id="UP000886865"/>
    </source>
</evidence>
<reference evidence="1" key="2">
    <citation type="journal article" date="2021" name="PeerJ">
        <title>Extensive microbial diversity within the chicken gut microbiome revealed by metagenomics and culture.</title>
        <authorList>
            <person name="Gilroy R."/>
            <person name="Ravi A."/>
            <person name="Getino M."/>
            <person name="Pursley I."/>
            <person name="Horton D.L."/>
            <person name="Alikhan N.F."/>
            <person name="Baker D."/>
            <person name="Gharbi K."/>
            <person name="Hall N."/>
            <person name="Watson M."/>
            <person name="Adriaenssens E.M."/>
            <person name="Foster-Nyarko E."/>
            <person name="Jarju S."/>
            <person name="Secka A."/>
            <person name="Antonio M."/>
            <person name="Oren A."/>
            <person name="Chaudhuri R.R."/>
            <person name="La Ragione R."/>
            <person name="Hildebrand F."/>
            <person name="Pallen M.J."/>
        </authorList>
    </citation>
    <scope>NUCLEOTIDE SEQUENCE</scope>
    <source>
        <strain evidence="1">CHK152-2871</strain>
    </source>
</reference>
<gene>
    <name evidence="1" type="ORF">IAA86_06100</name>
</gene>